<reference evidence="1" key="1">
    <citation type="submission" date="2018-05" db="EMBL/GenBank/DDBJ databases">
        <authorList>
            <person name="Lanie J.A."/>
            <person name="Ng W.-L."/>
            <person name="Kazmierczak K.M."/>
            <person name="Andrzejewski T.M."/>
            <person name="Davidsen T.M."/>
            <person name="Wayne K.J."/>
            <person name="Tettelin H."/>
            <person name="Glass J.I."/>
            <person name="Rusch D."/>
            <person name="Podicherti R."/>
            <person name="Tsui H.-C.T."/>
            <person name="Winkler M.E."/>
        </authorList>
    </citation>
    <scope>NUCLEOTIDE SEQUENCE</scope>
</reference>
<evidence type="ECO:0000313" key="1">
    <source>
        <dbReference type="EMBL" id="SVA78339.1"/>
    </source>
</evidence>
<dbReference type="Pfam" id="PF00378">
    <property type="entry name" value="ECH_1"/>
    <property type="match status" value="1"/>
</dbReference>
<dbReference type="AlphaFoldDB" id="A0A381YMZ7"/>
<organism evidence="1">
    <name type="scientific">marine metagenome</name>
    <dbReference type="NCBI Taxonomy" id="408172"/>
    <lineage>
        <taxon>unclassified sequences</taxon>
        <taxon>metagenomes</taxon>
        <taxon>ecological metagenomes</taxon>
    </lineage>
</organism>
<proteinExistence type="predicted"/>
<name>A0A381YMZ7_9ZZZZ</name>
<dbReference type="Gene3D" id="3.30.300.220">
    <property type="match status" value="1"/>
</dbReference>
<dbReference type="InterPro" id="IPR001753">
    <property type="entry name" value="Enoyl-CoA_hydra/iso"/>
</dbReference>
<dbReference type="SUPFAM" id="SSF52096">
    <property type="entry name" value="ClpP/crotonase"/>
    <property type="match status" value="1"/>
</dbReference>
<evidence type="ECO:0008006" key="2">
    <source>
        <dbReference type="Google" id="ProtNLM"/>
    </source>
</evidence>
<feature type="non-terminal residue" evidence="1">
    <location>
        <position position="51"/>
    </location>
</feature>
<gene>
    <name evidence="1" type="ORF">METZ01_LOCUS131193</name>
</gene>
<dbReference type="InterPro" id="IPR029045">
    <property type="entry name" value="ClpP/crotonase-like_dom_sf"/>
</dbReference>
<protein>
    <recommendedName>
        <fullName evidence="2">Enoyl-CoA hydratase</fullName>
    </recommendedName>
</protein>
<accession>A0A381YMZ7</accession>
<dbReference type="EMBL" id="UINC01018614">
    <property type="protein sequence ID" value="SVA78339.1"/>
    <property type="molecule type" value="Genomic_DNA"/>
</dbReference>
<sequence length="51" mass="5779">MADYENILTDHIGTDGRVGRITLNRPEKLNALSTDLLFELNDALHDMEAEH</sequence>